<dbReference type="Gene3D" id="1.25.40.10">
    <property type="entry name" value="Tetratricopeptide repeat domain"/>
    <property type="match status" value="2"/>
</dbReference>
<reference evidence="5" key="1">
    <citation type="submission" date="2020-06" db="EMBL/GenBank/DDBJ databases">
        <authorList>
            <person name="Li T."/>
            <person name="Hu X."/>
            <person name="Zhang T."/>
            <person name="Song X."/>
            <person name="Zhang H."/>
            <person name="Dai N."/>
            <person name="Sheng W."/>
            <person name="Hou X."/>
            <person name="Wei L."/>
        </authorList>
    </citation>
    <scope>NUCLEOTIDE SEQUENCE</scope>
    <source>
        <strain evidence="5">3651</strain>
        <tissue evidence="5">Leaf</tissue>
    </source>
</reference>
<dbReference type="InterPro" id="IPR002885">
    <property type="entry name" value="PPR_rpt"/>
</dbReference>
<feature type="compositionally biased region" description="Polar residues" evidence="4">
    <location>
        <begin position="658"/>
        <end position="672"/>
    </location>
</feature>
<feature type="repeat" description="PPR" evidence="3">
    <location>
        <begin position="205"/>
        <end position="239"/>
    </location>
</feature>
<evidence type="ECO:0000256" key="1">
    <source>
        <dbReference type="ARBA" id="ARBA00007626"/>
    </source>
</evidence>
<evidence type="ECO:0000256" key="4">
    <source>
        <dbReference type="SAM" id="MobiDB-lite"/>
    </source>
</evidence>
<dbReference type="EMBL" id="JACGWO010000002">
    <property type="protein sequence ID" value="KAK4433714.1"/>
    <property type="molecule type" value="Genomic_DNA"/>
</dbReference>
<feature type="repeat" description="PPR" evidence="3">
    <location>
        <begin position="323"/>
        <end position="357"/>
    </location>
</feature>
<comment type="similarity">
    <text evidence="1">Belongs to the PPR family. P subfamily.</text>
</comment>
<evidence type="ECO:0000313" key="5">
    <source>
        <dbReference type="EMBL" id="KAK4433714.1"/>
    </source>
</evidence>
<dbReference type="PANTHER" id="PTHR47447">
    <property type="entry name" value="OS03G0856100 PROTEIN"/>
    <property type="match status" value="1"/>
</dbReference>
<feature type="region of interest" description="Disordered" evidence="4">
    <location>
        <begin position="658"/>
        <end position="757"/>
    </location>
</feature>
<evidence type="ECO:0000256" key="3">
    <source>
        <dbReference type="PROSITE-ProRule" id="PRU00708"/>
    </source>
</evidence>
<reference evidence="5" key="2">
    <citation type="journal article" date="2024" name="Plant">
        <title>Genomic evolution and insights into agronomic trait innovations of Sesamum species.</title>
        <authorList>
            <person name="Miao H."/>
            <person name="Wang L."/>
            <person name="Qu L."/>
            <person name="Liu H."/>
            <person name="Sun Y."/>
            <person name="Le M."/>
            <person name="Wang Q."/>
            <person name="Wei S."/>
            <person name="Zheng Y."/>
            <person name="Lin W."/>
            <person name="Duan Y."/>
            <person name="Cao H."/>
            <person name="Xiong S."/>
            <person name="Wang X."/>
            <person name="Wei L."/>
            <person name="Li C."/>
            <person name="Ma Q."/>
            <person name="Ju M."/>
            <person name="Zhao R."/>
            <person name="Li G."/>
            <person name="Mu C."/>
            <person name="Tian Q."/>
            <person name="Mei H."/>
            <person name="Zhang T."/>
            <person name="Gao T."/>
            <person name="Zhang H."/>
        </authorList>
    </citation>
    <scope>NUCLEOTIDE SEQUENCE</scope>
    <source>
        <strain evidence="5">3651</strain>
    </source>
</reference>
<feature type="compositionally biased region" description="Basic and acidic residues" evidence="4">
    <location>
        <begin position="712"/>
        <end position="725"/>
    </location>
</feature>
<keyword evidence="2" id="KW-0677">Repeat</keyword>
<gene>
    <name evidence="5" type="ORF">Salat_0534100</name>
</gene>
<accession>A0AAE2CTM6</accession>
<feature type="repeat" description="PPR" evidence="3">
    <location>
        <begin position="170"/>
        <end position="204"/>
    </location>
</feature>
<feature type="compositionally biased region" description="Basic residues" evidence="4">
    <location>
        <begin position="748"/>
        <end position="757"/>
    </location>
</feature>
<dbReference type="PANTHER" id="PTHR47447:SF28">
    <property type="entry name" value="PENTACOTRIPEPTIDE-REPEAT REGION OF PRORP DOMAIN-CONTAINING PROTEIN"/>
    <property type="match status" value="1"/>
</dbReference>
<comment type="caution">
    <text evidence="5">The sequence shown here is derived from an EMBL/GenBank/DDBJ whole genome shotgun (WGS) entry which is preliminary data.</text>
</comment>
<dbReference type="Pfam" id="PF01535">
    <property type="entry name" value="PPR"/>
    <property type="match status" value="2"/>
</dbReference>
<organism evidence="5 6">
    <name type="scientific">Sesamum alatum</name>
    <dbReference type="NCBI Taxonomy" id="300844"/>
    <lineage>
        <taxon>Eukaryota</taxon>
        <taxon>Viridiplantae</taxon>
        <taxon>Streptophyta</taxon>
        <taxon>Embryophyta</taxon>
        <taxon>Tracheophyta</taxon>
        <taxon>Spermatophyta</taxon>
        <taxon>Magnoliopsida</taxon>
        <taxon>eudicotyledons</taxon>
        <taxon>Gunneridae</taxon>
        <taxon>Pentapetalae</taxon>
        <taxon>asterids</taxon>
        <taxon>lamiids</taxon>
        <taxon>Lamiales</taxon>
        <taxon>Pedaliaceae</taxon>
        <taxon>Sesamum</taxon>
    </lineage>
</organism>
<feature type="compositionally biased region" description="Polar residues" evidence="4">
    <location>
        <begin position="726"/>
        <end position="742"/>
    </location>
</feature>
<feature type="compositionally biased region" description="Polar residues" evidence="4">
    <location>
        <begin position="686"/>
        <end position="699"/>
    </location>
</feature>
<feature type="repeat" description="PPR" evidence="3">
    <location>
        <begin position="359"/>
        <end position="393"/>
    </location>
</feature>
<dbReference type="InterPro" id="IPR011990">
    <property type="entry name" value="TPR-like_helical_dom_sf"/>
</dbReference>
<dbReference type="AlphaFoldDB" id="A0AAE2CTM6"/>
<protein>
    <submittedName>
        <fullName evidence="5">Pentatricopeptide repeat-containing protein</fullName>
    </submittedName>
</protein>
<keyword evidence="6" id="KW-1185">Reference proteome</keyword>
<dbReference type="Pfam" id="PF13041">
    <property type="entry name" value="PPR_2"/>
    <property type="match status" value="2"/>
</dbReference>
<dbReference type="NCBIfam" id="TIGR00756">
    <property type="entry name" value="PPR"/>
    <property type="match status" value="4"/>
</dbReference>
<dbReference type="Proteomes" id="UP001293254">
    <property type="component" value="Unassembled WGS sequence"/>
</dbReference>
<feature type="repeat" description="PPR" evidence="3">
    <location>
        <begin position="288"/>
        <end position="322"/>
    </location>
</feature>
<dbReference type="PROSITE" id="PS51375">
    <property type="entry name" value="PPR"/>
    <property type="match status" value="5"/>
</dbReference>
<evidence type="ECO:0000256" key="2">
    <source>
        <dbReference type="ARBA" id="ARBA00022737"/>
    </source>
</evidence>
<name>A0AAE2CTM6_9LAMI</name>
<proteinExistence type="inferred from homology"/>
<sequence>MFISSPFLRRFSTQSNHLVGQVLGAIVQNRPFNAISPPHHNFIWTSETVIQVLRSIPLYLFQSPRSIGRQRSFRHRSPLKQRNLKQETIKYHKGSLILGPAAHRDPKRLNLGLEKALEFYYWVETHFGFHHNEQTCKEMALVLVKGNRMNLFWDFLKNMSRRYEKCNLVTTATMTCLIKALGEEGLVNEALAAFYRMKQFHCKPDVCAYNNVIYALCRVGFFKKAKFLFDQMELPGFRCPPDVFTYTILISSYCRYALETGSRKAIRRRLWEANHLFRLMLFKGFVPDVVTYNCLINGCCKTNRIGRALELFDDMSKRGCIPNKITYNSFIRYYSAVNEVDKAIEMLRKMQERGHGVPTSSSYTPIIHALCEVGRVAEASDFLVELVVGGSVPRDFTYKLVCNALQSAGKMDLLDENLCRHIESGIENRVRQVMKSLTYCIYPILKVSTRIIRMGFSKKWDTEEGEASSAEKRKARSSYTRCSLWLKASDQETDLYDGVWVKGGSKRCRWPCLPSVYLFLRCRFYVSPPPPSLSDMDVSIESSYQPPAGFVEDKKDPLVDLSLTDSTELWLIQWPINQPPDFDGLQVSLDLHNDGQIGTFAGSSGKSYEVVSFKPQGPEAAVFLSSASKAKIAGKISRRVSLIHYPDPSELQRRINLNSIQSQRSSTATPTMSGRRLATPSRVASGYSTPSSRMKSSVSGYLESSKPRKRSRVDEQQIRSTDHSAQDSGKGNSAITSTGSLEHSQERKSKKKKKIEN</sequence>
<evidence type="ECO:0000313" key="6">
    <source>
        <dbReference type="Proteomes" id="UP001293254"/>
    </source>
</evidence>